<evidence type="ECO:0000256" key="2">
    <source>
        <dbReference type="PROSITE-ProRule" id="PRU00035"/>
    </source>
</evidence>
<dbReference type="InterPro" id="IPR001487">
    <property type="entry name" value="Bromodomain"/>
</dbReference>
<dbReference type="Gene3D" id="1.20.920.10">
    <property type="entry name" value="Bromodomain-like"/>
    <property type="match status" value="1"/>
</dbReference>
<keyword evidence="5" id="KW-1185">Reference proteome</keyword>
<name>A0A3Q2YSQ3_HIPCM</name>
<feature type="domain" description="Bromo" evidence="3">
    <location>
        <begin position="1"/>
        <end position="62"/>
    </location>
</feature>
<proteinExistence type="predicted"/>
<evidence type="ECO:0000313" key="4">
    <source>
        <dbReference type="Ensembl" id="ENSHCOP00000021727.1"/>
    </source>
</evidence>
<dbReference type="GO" id="GO:0045944">
    <property type="term" value="P:positive regulation of transcription by RNA polymerase II"/>
    <property type="evidence" value="ECO:0007669"/>
    <property type="project" value="TreeGrafter"/>
</dbReference>
<dbReference type="GO" id="GO:0010484">
    <property type="term" value="F:histone H3 acetyltransferase activity"/>
    <property type="evidence" value="ECO:0007669"/>
    <property type="project" value="TreeGrafter"/>
</dbReference>
<dbReference type="GeneTree" id="ENSGT00940000158799"/>
<sequence>MEPVKKSEAPDYYEIIRFPIDLKTMTERLKNRYYVTKKLFIADLQRIITNCREYNPPDSEYCKSANTLEKFFYFKLKDGGLIEK</sequence>
<organism evidence="4 5">
    <name type="scientific">Hippocampus comes</name>
    <name type="common">Tiger tail seahorse</name>
    <dbReference type="NCBI Taxonomy" id="109280"/>
    <lineage>
        <taxon>Eukaryota</taxon>
        <taxon>Metazoa</taxon>
        <taxon>Chordata</taxon>
        <taxon>Craniata</taxon>
        <taxon>Vertebrata</taxon>
        <taxon>Euteleostomi</taxon>
        <taxon>Actinopterygii</taxon>
        <taxon>Neopterygii</taxon>
        <taxon>Teleostei</taxon>
        <taxon>Neoteleostei</taxon>
        <taxon>Acanthomorphata</taxon>
        <taxon>Syngnathiaria</taxon>
        <taxon>Syngnathiformes</taxon>
        <taxon>Syngnathoidei</taxon>
        <taxon>Syngnathidae</taxon>
        <taxon>Hippocampus</taxon>
    </lineage>
</organism>
<dbReference type="PANTHER" id="PTHR45750">
    <property type="entry name" value="GH11602P"/>
    <property type="match status" value="1"/>
</dbReference>
<dbReference type="SMART" id="SM00297">
    <property type="entry name" value="BROMO"/>
    <property type="match status" value="1"/>
</dbReference>
<protein>
    <recommendedName>
        <fullName evidence="3">Bromo domain-containing protein</fullName>
    </recommendedName>
</protein>
<dbReference type="PROSITE" id="PS50014">
    <property type="entry name" value="BROMODOMAIN_2"/>
    <property type="match status" value="1"/>
</dbReference>
<dbReference type="InterPro" id="IPR037800">
    <property type="entry name" value="GCN5"/>
</dbReference>
<dbReference type="PRINTS" id="PR00503">
    <property type="entry name" value="BROMODOMAIN"/>
</dbReference>
<evidence type="ECO:0000313" key="5">
    <source>
        <dbReference type="Proteomes" id="UP000264820"/>
    </source>
</evidence>
<reference evidence="4" key="2">
    <citation type="submission" date="2025-09" db="UniProtKB">
        <authorList>
            <consortium name="Ensembl"/>
        </authorList>
    </citation>
    <scope>IDENTIFICATION</scope>
</reference>
<dbReference type="InterPro" id="IPR036427">
    <property type="entry name" value="Bromodomain-like_sf"/>
</dbReference>
<dbReference type="Ensembl" id="ENSHCOT00000002883.1">
    <property type="protein sequence ID" value="ENSHCOP00000021727.1"/>
    <property type="gene ID" value="ENSHCOG00000008788.1"/>
</dbReference>
<dbReference type="GO" id="GO:0140672">
    <property type="term" value="C:ATAC complex"/>
    <property type="evidence" value="ECO:0007669"/>
    <property type="project" value="TreeGrafter"/>
</dbReference>
<dbReference type="Proteomes" id="UP000264820">
    <property type="component" value="Unplaced"/>
</dbReference>
<accession>A0A3Q2YSQ3</accession>
<evidence type="ECO:0000259" key="3">
    <source>
        <dbReference type="PROSITE" id="PS50014"/>
    </source>
</evidence>
<dbReference type="AlphaFoldDB" id="A0A3Q2YSQ3"/>
<dbReference type="PANTHER" id="PTHR45750:SF1">
    <property type="entry name" value="HISTONE ACETYLTRANSFERASE KAT2A"/>
    <property type="match status" value="1"/>
</dbReference>
<dbReference type="Pfam" id="PF00439">
    <property type="entry name" value="Bromodomain"/>
    <property type="match status" value="1"/>
</dbReference>
<evidence type="ECO:0000256" key="1">
    <source>
        <dbReference type="ARBA" id="ARBA00023117"/>
    </source>
</evidence>
<reference evidence="4" key="1">
    <citation type="submission" date="2025-08" db="UniProtKB">
        <authorList>
            <consortium name="Ensembl"/>
        </authorList>
    </citation>
    <scope>IDENTIFICATION</scope>
</reference>
<dbReference type="SUPFAM" id="SSF47370">
    <property type="entry name" value="Bromodomain"/>
    <property type="match status" value="1"/>
</dbReference>
<keyword evidence="1 2" id="KW-0103">Bromodomain</keyword>